<accession>A0ABY3RK56</accession>
<dbReference type="InterPro" id="IPR043129">
    <property type="entry name" value="ATPase_NBD"/>
</dbReference>
<dbReference type="SUPFAM" id="SSF53067">
    <property type="entry name" value="Actin-like ATPase domain"/>
    <property type="match status" value="1"/>
</dbReference>
<dbReference type="Gene3D" id="3.30.420.40">
    <property type="match status" value="1"/>
</dbReference>
<keyword evidence="3" id="KW-0963">Cytoplasm</keyword>
<comment type="catalytic activity">
    <reaction evidence="3">
        <text>D-glucose + ATP = D-glucose 6-phosphate + ADP + H(+)</text>
        <dbReference type="Rhea" id="RHEA:17825"/>
        <dbReference type="ChEBI" id="CHEBI:4167"/>
        <dbReference type="ChEBI" id="CHEBI:15378"/>
        <dbReference type="ChEBI" id="CHEBI:30616"/>
        <dbReference type="ChEBI" id="CHEBI:61548"/>
        <dbReference type="ChEBI" id="CHEBI:456216"/>
        <dbReference type="EC" id="2.7.1.2"/>
    </reaction>
</comment>
<dbReference type="EC" id="2.7.1.2" evidence="3"/>
<evidence type="ECO:0000313" key="5">
    <source>
        <dbReference type="EMBL" id="UFZ07746.1"/>
    </source>
</evidence>
<dbReference type="NCBIfam" id="NF009073">
    <property type="entry name" value="PRK12408.1"/>
    <property type="match status" value="1"/>
</dbReference>
<keyword evidence="1 3" id="KW-0808">Transferase</keyword>
<dbReference type="RefSeq" id="WP_231327196.1">
    <property type="nucleotide sequence ID" value="NZ_CP088156.1"/>
</dbReference>
<comment type="subcellular location">
    <subcellularLocation>
        <location evidence="3">Cytoplasm</location>
    </subcellularLocation>
</comment>
<dbReference type="GO" id="GO:0004340">
    <property type="term" value="F:glucokinase activity"/>
    <property type="evidence" value="ECO:0007669"/>
    <property type="project" value="UniProtKB-EC"/>
</dbReference>
<reference evidence="5" key="1">
    <citation type="journal article" date="2024" name="Antonie Van Leeuwenhoek">
        <title>Bradyrhizobium ontarionense sp. nov., a novel bacterial symbiont isolated from Aeschynomene indica (Indian jointvetch), harbours photosynthesis, nitrogen fixation and nitrous oxide (N2O) reductase genes.</title>
        <authorList>
            <person name="Bromfield E.S.P."/>
            <person name="Cloutier S."/>
        </authorList>
    </citation>
    <scope>NUCLEOTIDE SEQUENCE</scope>
    <source>
        <strain evidence="5">A19</strain>
    </source>
</reference>
<dbReference type="InterPro" id="IPR003836">
    <property type="entry name" value="Glucokinase"/>
</dbReference>
<dbReference type="CDD" id="cd24008">
    <property type="entry name" value="ASKHA_NBD_GLK"/>
    <property type="match status" value="1"/>
</dbReference>
<keyword evidence="2 3" id="KW-0418">Kinase</keyword>
<evidence type="ECO:0000313" key="6">
    <source>
        <dbReference type="Proteomes" id="UP001431010"/>
    </source>
</evidence>
<keyword evidence="3" id="KW-0324">Glycolysis</keyword>
<keyword evidence="3" id="KW-0067">ATP-binding</keyword>
<dbReference type="NCBIfam" id="TIGR00749">
    <property type="entry name" value="glk"/>
    <property type="match status" value="1"/>
</dbReference>
<dbReference type="PANTHER" id="PTHR47690:SF1">
    <property type="entry name" value="GLUCOKINASE"/>
    <property type="match status" value="1"/>
</dbReference>
<evidence type="ECO:0000256" key="3">
    <source>
        <dbReference type="HAMAP-Rule" id="MF_00524"/>
    </source>
</evidence>
<dbReference type="InterPro" id="IPR050201">
    <property type="entry name" value="Bacterial_glucokinase"/>
</dbReference>
<proteinExistence type="inferred from homology"/>
<keyword evidence="6" id="KW-1185">Reference proteome</keyword>
<dbReference type="PANTHER" id="PTHR47690">
    <property type="entry name" value="GLUCOKINASE"/>
    <property type="match status" value="1"/>
</dbReference>
<name>A0ABY3RK56_9BRAD</name>
<evidence type="ECO:0000256" key="1">
    <source>
        <dbReference type="ARBA" id="ARBA00022679"/>
    </source>
</evidence>
<dbReference type="Pfam" id="PF02685">
    <property type="entry name" value="Glucokinase"/>
    <property type="match status" value="1"/>
</dbReference>
<protein>
    <recommendedName>
        <fullName evidence="3">Glucokinase</fullName>
        <ecNumber evidence="3">2.7.1.2</ecNumber>
    </recommendedName>
    <alternativeName>
        <fullName evidence="3">Glucose kinase</fullName>
    </alternativeName>
</protein>
<evidence type="ECO:0000256" key="2">
    <source>
        <dbReference type="ARBA" id="ARBA00022777"/>
    </source>
</evidence>
<dbReference type="Gene3D" id="3.40.367.20">
    <property type="match status" value="1"/>
</dbReference>
<dbReference type="EMBL" id="CP088156">
    <property type="protein sequence ID" value="UFZ07746.1"/>
    <property type="molecule type" value="Genomic_DNA"/>
</dbReference>
<evidence type="ECO:0000256" key="4">
    <source>
        <dbReference type="RuleBase" id="RU004046"/>
    </source>
</evidence>
<organism evidence="5 6">
    <name type="scientific">Bradyrhizobium ontarionense</name>
    <dbReference type="NCBI Taxonomy" id="2898149"/>
    <lineage>
        <taxon>Bacteria</taxon>
        <taxon>Pseudomonadati</taxon>
        <taxon>Pseudomonadota</taxon>
        <taxon>Alphaproteobacteria</taxon>
        <taxon>Hyphomicrobiales</taxon>
        <taxon>Nitrobacteraceae</taxon>
        <taxon>Bradyrhizobium</taxon>
    </lineage>
</organism>
<dbReference type="Proteomes" id="UP001431010">
    <property type="component" value="Chromosome"/>
</dbReference>
<comment type="similarity">
    <text evidence="3 4">Belongs to the bacterial glucokinase family.</text>
</comment>
<feature type="binding site" evidence="3">
    <location>
        <begin position="8"/>
        <end position="13"/>
    </location>
    <ligand>
        <name>ATP</name>
        <dbReference type="ChEBI" id="CHEBI:30616"/>
    </ligand>
</feature>
<gene>
    <name evidence="3 5" type="primary">glk</name>
    <name evidence="5" type="ORF">LQG66_16190</name>
</gene>
<sequence>MSDRVLLGDIGGTNARFALLDGGSIGEVAHLKVADFPTIIDAITDFLSRDAAGGPPSAAVLDIAGPIERNRGMLTNSTWVIDGAELAARFNLRSAKLLNDFEAVGWSLSALHPDDLFPLGGSAAVAGAPMLVIGPGTGFGAACYLPGDGRPTVAVTEAGHATLPATTAREAAVLAKMRERFGHVSIERALSGMGLANVYHAIAAVDGAAVPQRDAAAITSAALDGSCATSRATLDMFCAWLGAVAGNLALTFCARGGVYIAGGIPPRFPDYFAKSDFRRQFESKGRYDSYLRPIPVHLVTKPDISFLGLKSFFEAGVAASGGSAAAR</sequence>
<dbReference type="HAMAP" id="MF_00524">
    <property type="entry name" value="Glucokinase"/>
    <property type="match status" value="1"/>
</dbReference>
<keyword evidence="3" id="KW-0547">Nucleotide-binding</keyword>